<dbReference type="AlphaFoldDB" id="A0A498H9M8"/>
<name>A0A498H9M8_MALDO</name>
<comment type="caution">
    <text evidence="2">The sequence shown here is derived from an EMBL/GenBank/DDBJ whole genome shotgun (WGS) entry which is preliminary data.</text>
</comment>
<organism evidence="2 3">
    <name type="scientific">Malus domestica</name>
    <name type="common">Apple</name>
    <name type="synonym">Pyrus malus</name>
    <dbReference type="NCBI Taxonomy" id="3750"/>
    <lineage>
        <taxon>Eukaryota</taxon>
        <taxon>Viridiplantae</taxon>
        <taxon>Streptophyta</taxon>
        <taxon>Embryophyta</taxon>
        <taxon>Tracheophyta</taxon>
        <taxon>Spermatophyta</taxon>
        <taxon>Magnoliopsida</taxon>
        <taxon>eudicotyledons</taxon>
        <taxon>Gunneridae</taxon>
        <taxon>Pentapetalae</taxon>
        <taxon>rosids</taxon>
        <taxon>fabids</taxon>
        <taxon>Rosales</taxon>
        <taxon>Rosaceae</taxon>
        <taxon>Amygdaloideae</taxon>
        <taxon>Maleae</taxon>
        <taxon>Malus</taxon>
    </lineage>
</organism>
<evidence type="ECO:0000259" key="1">
    <source>
        <dbReference type="SMART" id="SM00666"/>
    </source>
</evidence>
<dbReference type="EMBL" id="RDQH01000343">
    <property type="protein sequence ID" value="RXH67520.1"/>
    <property type="molecule type" value="Genomic_DNA"/>
</dbReference>
<dbReference type="Pfam" id="PF00564">
    <property type="entry name" value="PB1"/>
    <property type="match status" value="1"/>
</dbReference>
<dbReference type="PANTHER" id="PTHR31066">
    <property type="entry name" value="OS05G0427100 PROTEIN-RELATED"/>
    <property type="match status" value="1"/>
</dbReference>
<dbReference type="InterPro" id="IPR053198">
    <property type="entry name" value="Gynoecium_Dev_Regulator"/>
</dbReference>
<keyword evidence="3" id="KW-1185">Reference proteome</keyword>
<feature type="domain" description="PB1" evidence="1">
    <location>
        <begin position="37"/>
        <end position="128"/>
    </location>
</feature>
<dbReference type="InterPro" id="IPR000270">
    <property type="entry name" value="PB1_dom"/>
</dbReference>
<dbReference type="Gene3D" id="3.10.20.90">
    <property type="entry name" value="Phosphatidylinositol 3-kinase Catalytic Subunit, Chain A, domain 1"/>
    <property type="match status" value="1"/>
</dbReference>
<dbReference type="CDD" id="cd06410">
    <property type="entry name" value="PB1_UP2"/>
    <property type="match status" value="1"/>
</dbReference>
<dbReference type="Proteomes" id="UP000290289">
    <property type="component" value="Chromosome 17"/>
</dbReference>
<protein>
    <recommendedName>
        <fullName evidence="1">PB1 domain-containing protein</fullName>
    </recommendedName>
</protein>
<proteinExistence type="predicted"/>
<gene>
    <name evidence="2" type="ORF">DVH24_027667</name>
</gene>
<dbReference type="SUPFAM" id="SSF54277">
    <property type="entry name" value="CAD &amp; PB1 domains"/>
    <property type="match status" value="1"/>
</dbReference>
<sequence>MKSTATPFRETTKRPFTTSNYKVKFMCSYCSKIQPRPHDHQLAYVSGDTKILVVNRNIKLFVFISKLSSLCDTSNDAVCFKYQLPGKDLDILISVTNDEDLDHMMVEYGRLYSASAKPTRLQLFLFPLDSNTSFQIGYLDGSSLMAPVMASSTNPDFLGIATLKNR</sequence>
<dbReference type="PANTHER" id="PTHR31066:SF85">
    <property type="entry name" value="OS02G0809100 PROTEIN"/>
    <property type="match status" value="1"/>
</dbReference>
<dbReference type="SMART" id="SM00666">
    <property type="entry name" value="PB1"/>
    <property type="match status" value="1"/>
</dbReference>
<evidence type="ECO:0000313" key="3">
    <source>
        <dbReference type="Proteomes" id="UP000290289"/>
    </source>
</evidence>
<evidence type="ECO:0000313" key="2">
    <source>
        <dbReference type="EMBL" id="RXH67520.1"/>
    </source>
</evidence>
<accession>A0A498H9M8</accession>
<reference evidence="2 3" key="1">
    <citation type="submission" date="2018-10" db="EMBL/GenBank/DDBJ databases">
        <title>A high-quality apple genome assembly.</title>
        <authorList>
            <person name="Hu J."/>
        </authorList>
    </citation>
    <scope>NUCLEOTIDE SEQUENCE [LARGE SCALE GENOMIC DNA]</scope>
    <source>
        <strain evidence="3">cv. HFTH1</strain>
        <tissue evidence="2">Young leaf</tissue>
    </source>
</reference>